<dbReference type="VEuPathDB" id="AmoebaDB:EIN_497710"/>
<keyword evidence="1" id="KW-0812">Transmembrane</keyword>
<name>A0A0A1UDH8_ENTIV</name>
<proteinExistence type="predicted"/>
<feature type="transmembrane region" description="Helical" evidence="1">
    <location>
        <begin position="78"/>
        <end position="98"/>
    </location>
</feature>
<evidence type="ECO:0000313" key="3">
    <source>
        <dbReference type="Proteomes" id="UP000014680"/>
    </source>
</evidence>
<keyword evidence="1" id="KW-0472">Membrane</keyword>
<dbReference type="RefSeq" id="XP_004261372.1">
    <property type="nucleotide sequence ID" value="XM_004261324.1"/>
</dbReference>
<protein>
    <submittedName>
        <fullName evidence="2">Uncharacterized protein</fullName>
    </submittedName>
</protein>
<accession>A0A0A1UDH8</accession>
<evidence type="ECO:0000313" key="2">
    <source>
        <dbReference type="EMBL" id="ELP94601.1"/>
    </source>
</evidence>
<keyword evidence="3" id="KW-1185">Reference proteome</keyword>
<dbReference type="KEGG" id="eiv:EIN_497710"/>
<keyword evidence="1" id="KW-1133">Transmembrane helix</keyword>
<dbReference type="OMA" id="PINVEMQ"/>
<evidence type="ECO:0000256" key="1">
    <source>
        <dbReference type="SAM" id="Phobius"/>
    </source>
</evidence>
<organism evidence="2 3">
    <name type="scientific">Entamoeba invadens IP1</name>
    <dbReference type="NCBI Taxonomy" id="370355"/>
    <lineage>
        <taxon>Eukaryota</taxon>
        <taxon>Amoebozoa</taxon>
        <taxon>Evosea</taxon>
        <taxon>Archamoebae</taxon>
        <taxon>Mastigamoebida</taxon>
        <taxon>Entamoebidae</taxon>
        <taxon>Entamoeba</taxon>
    </lineage>
</organism>
<gene>
    <name evidence="2" type="ORF">EIN_497710</name>
</gene>
<dbReference type="EMBL" id="KB206184">
    <property type="protein sequence ID" value="ELP94601.1"/>
    <property type="molecule type" value="Genomic_DNA"/>
</dbReference>
<sequence length="102" mass="12074">MTESPINVEMQDMQNGLHLEPNVEDGYDYIESEESNNVVITWFVCGFFFPPLFLYTSNRYKNSENPFIHKWYKIGQNVFGLECCALFIAVVMLFSWWLHDAY</sequence>
<dbReference type="Proteomes" id="UP000014680">
    <property type="component" value="Unassembled WGS sequence"/>
</dbReference>
<feature type="transmembrane region" description="Helical" evidence="1">
    <location>
        <begin position="39"/>
        <end position="57"/>
    </location>
</feature>
<reference evidence="2 3" key="1">
    <citation type="submission" date="2012-10" db="EMBL/GenBank/DDBJ databases">
        <authorList>
            <person name="Zafar N."/>
            <person name="Inman J."/>
            <person name="Hall N."/>
            <person name="Lorenzi H."/>
            <person name="Caler E."/>
        </authorList>
    </citation>
    <scope>NUCLEOTIDE SEQUENCE [LARGE SCALE GENOMIC DNA]</scope>
    <source>
        <strain evidence="2 3">IP1</strain>
    </source>
</reference>
<dbReference type="GeneID" id="14893580"/>
<dbReference type="AlphaFoldDB" id="A0A0A1UDH8"/>